<evidence type="ECO:0000313" key="1">
    <source>
        <dbReference type="EMBL" id="KAI3693320.1"/>
    </source>
</evidence>
<dbReference type="EMBL" id="CM042057">
    <property type="protein sequence ID" value="KAI3693320.1"/>
    <property type="molecule type" value="Genomic_DNA"/>
</dbReference>
<sequence length="2900" mass="319285">MDDKKEDRAETSGSKRVNNSNVNKGSNTHLSKDVDAMLEQACLDRDKDLDMLMNPYGDDTDAFGFPVTNGALEFESSLAAAQVNHDHHISGHGPMEVRSPYSYLTVHSPFVSSSPRTPRTPRTPWTPKPKKICDAQDKNAEIIRLVDSAIMGQAESMGTLKDIVSGVENCGEGFDTETVAFLVVDTLLTTMGGVDYFEEDEDNNPPSVMRNSRAAVISGELIPWLPWLTDSVGFMSPRTRLVRGLRTLLRACTRNRAMCSSAGLTGVLLQTAEKIFLDDAGSAKQLRWNGAPLCSCLQYLAGHSLSVTDLNMWFQLVRRTIDTSWAPRLMISLEKALSGKEARGPQASFEFDGESSGLLGPGEGRWPFPNGYAFATWIFVESFADTLNTATAAATIAAEAEAKSGKFSAMSAAAAASALSDEGTANMPRLFSFISADNQGIEAYFHAQFLVVESGIGKGKKNSVHFSHAFKPKCWYFIGLEQISKQGSHGEVRLYIDGMLHESHPFDLPRISKPLAFCCIGTNPPPTMASFHQHSRQCPLFAEMGPIYIFKEPIGPEMIARLASRGADSLPSFGNAAGLLWLATNAHVQNIEEESARLDADIGGYLHLLYHPSLLNGRHCPDASPSGPSGLLQRPAEVLGHVPVATRMRPAEALWALAYGGPMSLLPFVVSKVDHDTLEPEQGNLNLCLATIALAAPIFRIISVAIQHLGNSNELCRARGPEVLSKILTHLLKTLSSPDVAKHTVADEEIVAAVVSLCQSQKNNCTLKMQLFSTLLLDLKIWSLCSYGIQKKLLSSLADMVFTESSVLRDAKAIQTLLDGCRRCYWTIREKDSMNSFSLNESPRPVGEVNALIDELLVVIELLLVEAPPPMAVNDIRCLLGFLVDCPQPNQVARALHLIYRLVVQPNTSRAQTFAEAFISCGGIETLLVLLQREAKAGDHDLQDLSDIDEEALSVLGFKAESGSGVLESNVDDVGSLNGSEWSTFEPQSRNSFLFACTSSSLGSRASYSESQLLKNLGGIRFSISAENARSNVYNIDKSDGIVVAIVGLFGALVILGHLKFGSNAPPDLTGNLYGLLEGAGSMFDDKVSLLHFALQKTLQAAPNRLMTGNVYAALLGASLNTSTTDEELNFYDPRHRFEHLELLLVLLRSLPYATKSFQIRALQDLLILACSHPENRSRLTKMEEWPEWLLEILISNHEMGAMNASTSSSIRDVEDLVHNFLVIMLEHSMREKDGWKDIEATIHCAEWLSMVGGSSTGEQRARREKSLPIFKRRLFGELLDFIARELRVQTQVIAAASAGVASYGLPPEISKAEIENAAQLSVALVENGIVMLMLVEDHLRLQSKLFSSTRTQAGYASPLSAVLHVGNCTNPSAIPKQFEREDSSKDSGGLPFDVFASMADGKGEISASLMERLTAAVAAEPYDSVSCAFVSYGSCVKDLADGWKYRSRLWYGVGQPSNAADFGGGGGGWDSWKSCLEKDSNGNWVEIPLIKKCVSMLQALLLDESGLSGGLGISGGSGTGMGGMAALYQLLDSDQPFLCMLRMALLSLREDDDGENGMLMKHANIDDGLAERSHGEDGSAPSSLESSPWTSTRQPRSALLWSVLAPILNMPVSEPKRQRVLVASCVLYSEVWHAVSQDRVPLRKQYLEAIVPPLVAVLRRWRPLLAGIYEFATQDGLNPLAVDDPALDADATPIESALAMITPAWAASFASPPAAMALAMIAAGAAGAEAAAPAPAINVHLKRDSSTLLERKTTKLHTFSSFQEPLAAPKKSSAVLKDKAAARAAALAAARDIERNAKIGSGRGLTAVAMATSGQRRSKSDMERVMRWNVSEAMGTAWMECLQSVDTKSVYGKDFNALSYKFVALLVGSLAFARNMQRSEVDRHARVDFIARHRLCTGIRAWRKLIRYLIETESRFGLLTESLCNPERVFWKIECMESSTRMRRCLKRDFKGSDHSGAAANCEDPMELERDKEDATCPSKSILATEAISRQLVYVEDEQDAVVNIEGNTDEMWLYEDIQTRPSGTAEQQLQVPMDSTEPQVTNYQDFGQGASAAGPGYSPSEHYEIIILELPASMVRPLEVRQGTFQITTRRLNFLVDKSERKVEDKVEDKDRSWLMSSLHQLQSRRYLLRRSALELFMLDRSNFFFDFGNAEARMRAYRAIVHARPAHLNNIFLATQRPEQLLKRTQLMERWSRWEISNFEYLMQLNTLAGRSYNDITQYPVFPWILSDYKSTHLDLANPSSYRDLSKPIGALNDDRLKKFQERYYSFNDPVIPKYHYGSHYSTAGTVLYYLMRVEPYTTLSIRLQGGKFGHTNRMFSDIGATWNGVLEDMSDVKELVPELFYFPEMLTNENSIDFGTTQLGEKLDYVKIPPWADNPVDFMHKHQMALESEHVSAHLNEWIDLIFGYKQQGKEAISANNVFFYVTYEGAVDIDKVQDPVQRRAIQDQIAYLGQTPSRLLTVPHIKKMPLADVLHMQTIFRNPKEVKPYHVPSPHHCNLPASAIHASSDSLVIVDTNAPSANIALHKWHPNTPDGRGMPFMFQHGKANVSSSGGTFMRIFRGKSGSSSEERKFPQAHAYAASGITSSSIVSVTYNNEVITGGHVDNSIRLVSPDGAKTLEVARGHCAPVTCMFLSHDSKYLVTGSRDTTILVWRIHRSPRFRSCILAEPPTGTATPTSVSATTAASGFTDKNRRRRIEGPIQVIRGHLGEVINCCVNSDLGTIASSSNLSGVLLHSMSRGRLLKKLHGIKAHIVRLSRNGIVVTWNNSLRALSTYTLNGTLVARTHLPLSCSINCMEISFDGRSVLIGLNSCSENEGDDEEYEVDETERLNVPSPSVCLIDLHTLKVFHTMKLEEGQDITALAMNKDNTNLLVSTSDKKLIIFTDPALSLKMVDQMLLS</sequence>
<organism evidence="1 2">
    <name type="scientific">Arctium lappa</name>
    <name type="common">Greater burdock</name>
    <name type="synonym">Lappa major</name>
    <dbReference type="NCBI Taxonomy" id="4217"/>
    <lineage>
        <taxon>Eukaryota</taxon>
        <taxon>Viridiplantae</taxon>
        <taxon>Streptophyta</taxon>
        <taxon>Embryophyta</taxon>
        <taxon>Tracheophyta</taxon>
        <taxon>Spermatophyta</taxon>
        <taxon>Magnoliopsida</taxon>
        <taxon>eudicotyledons</taxon>
        <taxon>Gunneridae</taxon>
        <taxon>Pentapetalae</taxon>
        <taxon>asterids</taxon>
        <taxon>campanulids</taxon>
        <taxon>Asterales</taxon>
        <taxon>Asteraceae</taxon>
        <taxon>Carduoideae</taxon>
        <taxon>Cardueae</taxon>
        <taxon>Arctiinae</taxon>
        <taxon>Arctium</taxon>
    </lineage>
</organism>
<keyword evidence="2" id="KW-1185">Reference proteome</keyword>
<gene>
    <name evidence="1" type="ORF">L6452_33155</name>
</gene>
<proteinExistence type="predicted"/>
<dbReference type="Proteomes" id="UP001055879">
    <property type="component" value="Linkage Group LG11"/>
</dbReference>
<reference evidence="1 2" key="2">
    <citation type="journal article" date="2022" name="Mol. Ecol. Resour.">
        <title>The genomes of chicory, endive, great burdock and yacon provide insights into Asteraceae paleo-polyploidization history and plant inulin production.</title>
        <authorList>
            <person name="Fan W."/>
            <person name="Wang S."/>
            <person name="Wang H."/>
            <person name="Wang A."/>
            <person name="Jiang F."/>
            <person name="Liu H."/>
            <person name="Zhao H."/>
            <person name="Xu D."/>
            <person name="Zhang Y."/>
        </authorList>
    </citation>
    <scope>NUCLEOTIDE SEQUENCE [LARGE SCALE GENOMIC DNA]</scope>
    <source>
        <strain evidence="2">cv. Niubang</strain>
    </source>
</reference>
<name>A0ACB8Z6H9_ARCLA</name>
<reference evidence="2" key="1">
    <citation type="journal article" date="2022" name="Mol. Ecol. Resour.">
        <title>The genomes of chicory, endive, great burdock and yacon provide insights into Asteraceae palaeo-polyploidization history and plant inulin production.</title>
        <authorList>
            <person name="Fan W."/>
            <person name="Wang S."/>
            <person name="Wang H."/>
            <person name="Wang A."/>
            <person name="Jiang F."/>
            <person name="Liu H."/>
            <person name="Zhao H."/>
            <person name="Xu D."/>
            <person name="Zhang Y."/>
        </authorList>
    </citation>
    <scope>NUCLEOTIDE SEQUENCE [LARGE SCALE GENOMIC DNA]</scope>
    <source>
        <strain evidence="2">cv. Niubang</strain>
    </source>
</reference>
<accession>A0ACB8Z6H9</accession>
<evidence type="ECO:0000313" key="2">
    <source>
        <dbReference type="Proteomes" id="UP001055879"/>
    </source>
</evidence>
<comment type="caution">
    <text evidence="1">The sequence shown here is derived from an EMBL/GenBank/DDBJ whole genome shotgun (WGS) entry which is preliminary data.</text>
</comment>
<protein>
    <submittedName>
        <fullName evidence="1">Uncharacterized protein</fullName>
    </submittedName>
</protein>